<keyword evidence="13" id="KW-0998">Cell outer membrane</keyword>
<feature type="domain" description="SLBB" evidence="17">
    <location>
        <begin position="140"/>
        <end position="218"/>
    </location>
</feature>
<keyword evidence="6" id="KW-0812">Transmembrane</keyword>
<evidence type="ECO:0000256" key="11">
    <source>
        <dbReference type="ARBA" id="ARBA00023136"/>
    </source>
</evidence>
<keyword evidence="11" id="KW-0472">Membrane</keyword>
<evidence type="ECO:0000256" key="3">
    <source>
        <dbReference type="ARBA" id="ARBA00022448"/>
    </source>
</evidence>
<dbReference type="PANTHER" id="PTHR33619">
    <property type="entry name" value="POLYSACCHARIDE EXPORT PROTEIN GFCE-RELATED"/>
    <property type="match status" value="1"/>
</dbReference>
<evidence type="ECO:0000256" key="9">
    <source>
        <dbReference type="ARBA" id="ARBA00023065"/>
    </source>
</evidence>
<feature type="signal peptide" evidence="15">
    <location>
        <begin position="1"/>
        <end position="20"/>
    </location>
</feature>
<keyword evidence="19" id="KW-1185">Reference proteome</keyword>
<dbReference type="GO" id="GO:0046930">
    <property type="term" value="C:pore complex"/>
    <property type="evidence" value="ECO:0007669"/>
    <property type="project" value="UniProtKB-KW"/>
</dbReference>
<feature type="chain" id="PRO_5011701681" evidence="15">
    <location>
        <begin position="21"/>
        <end position="255"/>
    </location>
</feature>
<dbReference type="STRING" id="990371.SAMN05421813_106149"/>
<keyword evidence="9" id="KW-0406">Ion transport</keyword>
<evidence type="ECO:0000256" key="10">
    <source>
        <dbReference type="ARBA" id="ARBA00023114"/>
    </source>
</evidence>
<evidence type="ECO:0000256" key="15">
    <source>
        <dbReference type="SAM" id="SignalP"/>
    </source>
</evidence>
<keyword evidence="10" id="KW-0626">Porin</keyword>
<evidence type="ECO:0000256" key="12">
    <source>
        <dbReference type="ARBA" id="ARBA00023139"/>
    </source>
</evidence>
<organism evidence="18 19">
    <name type="scientific">Daejeonella rubra</name>
    <dbReference type="NCBI Taxonomy" id="990371"/>
    <lineage>
        <taxon>Bacteria</taxon>
        <taxon>Pseudomonadati</taxon>
        <taxon>Bacteroidota</taxon>
        <taxon>Sphingobacteriia</taxon>
        <taxon>Sphingobacteriales</taxon>
        <taxon>Sphingobacteriaceae</taxon>
        <taxon>Daejeonella</taxon>
    </lineage>
</organism>
<reference evidence="19" key="1">
    <citation type="submission" date="2016-10" db="EMBL/GenBank/DDBJ databases">
        <authorList>
            <person name="Varghese N."/>
            <person name="Submissions S."/>
        </authorList>
    </citation>
    <scope>NUCLEOTIDE SEQUENCE [LARGE SCALE GENOMIC DNA]</scope>
    <source>
        <strain evidence="19">DSM 24536</strain>
    </source>
</reference>
<evidence type="ECO:0000256" key="2">
    <source>
        <dbReference type="ARBA" id="ARBA00009450"/>
    </source>
</evidence>
<evidence type="ECO:0000256" key="8">
    <source>
        <dbReference type="ARBA" id="ARBA00023047"/>
    </source>
</evidence>
<dbReference type="Gene3D" id="3.10.560.10">
    <property type="entry name" value="Outer membrane lipoprotein wza domain like"/>
    <property type="match status" value="1"/>
</dbReference>
<keyword evidence="7 15" id="KW-0732">Signal</keyword>
<accession>A0A1G9QQ16</accession>
<gene>
    <name evidence="18" type="ORF">SAMN05421813_106149</name>
</gene>
<evidence type="ECO:0000256" key="4">
    <source>
        <dbReference type="ARBA" id="ARBA00022452"/>
    </source>
</evidence>
<dbReference type="PROSITE" id="PS51257">
    <property type="entry name" value="PROKAR_LIPOPROTEIN"/>
    <property type="match status" value="1"/>
</dbReference>
<evidence type="ECO:0000256" key="14">
    <source>
        <dbReference type="ARBA" id="ARBA00023288"/>
    </source>
</evidence>
<sequence length="255" mass="28690">MRLINVFCALFLIILSSSCAPRRNLVYFSDMVSKTTDSQVITADTEPKIQSNDLLSITINTLSTESNLMFSVNSNNINKNGYFEKEGYRVDKEGNINFPVVGKVNLKGLTIEQAQHNLVSKLNHYVKNPIVNMQFLNFRITVIGEVNNPATFNIPNEQINLLEALGMAGDLTAYGKRENILVIREMDGKRSIVRMNINNRDILNSPYFYLKQNDVIYVEPDKSKSIEYSPNNRLMPLVVATISAVAVLSTAFLSK</sequence>
<dbReference type="Gene3D" id="3.30.1950.10">
    <property type="entry name" value="wza like domain"/>
    <property type="match status" value="1"/>
</dbReference>
<evidence type="ECO:0000313" key="19">
    <source>
        <dbReference type="Proteomes" id="UP000199226"/>
    </source>
</evidence>
<dbReference type="InterPro" id="IPR054765">
    <property type="entry name" value="SLBB_dom"/>
</dbReference>
<dbReference type="EMBL" id="FNHH01000006">
    <property type="protein sequence ID" value="SDM13073.1"/>
    <property type="molecule type" value="Genomic_DNA"/>
</dbReference>
<dbReference type="GO" id="GO:0006811">
    <property type="term" value="P:monoatomic ion transport"/>
    <property type="evidence" value="ECO:0007669"/>
    <property type="project" value="UniProtKB-KW"/>
</dbReference>
<evidence type="ECO:0000259" key="16">
    <source>
        <dbReference type="Pfam" id="PF02563"/>
    </source>
</evidence>
<evidence type="ECO:0000259" key="17">
    <source>
        <dbReference type="Pfam" id="PF22461"/>
    </source>
</evidence>
<comment type="similarity">
    <text evidence="2">Belongs to the BexD/CtrA/VexA family.</text>
</comment>
<keyword evidence="5" id="KW-0762">Sugar transport</keyword>
<keyword evidence="3" id="KW-0813">Transport</keyword>
<dbReference type="GO" id="GO:0009279">
    <property type="term" value="C:cell outer membrane"/>
    <property type="evidence" value="ECO:0007669"/>
    <property type="project" value="UniProtKB-SubCell"/>
</dbReference>
<dbReference type="InterPro" id="IPR003715">
    <property type="entry name" value="Poly_export_N"/>
</dbReference>
<keyword evidence="14" id="KW-0449">Lipoprotein</keyword>
<dbReference type="Pfam" id="PF22461">
    <property type="entry name" value="SLBB_2"/>
    <property type="match status" value="1"/>
</dbReference>
<evidence type="ECO:0000256" key="5">
    <source>
        <dbReference type="ARBA" id="ARBA00022597"/>
    </source>
</evidence>
<dbReference type="PANTHER" id="PTHR33619:SF3">
    <property type="entry name" value="POLYSACCHARIDE EXPORT PROTEIN GFCE-RELATED"/>
    <property type="match status" value="1"/>
</dbReference>
<name>A0A1G9QQ16_9SPHI</name>
<evidence type="ECO:0000256" key="6">
    <source>
        <dbReference type="ARBA" id="ARBA00022692"/>
    </source>
</evidence>
<dbReference type="Pfam" id="PF02563">
    <property type="entry name" value="Poly_export"/>
    <property type="match status" value="1"/>
</dbReference>
<feature type="domain" description="Polysaccharide export protein N-terminal" evidence="16">
    <location>
        <begin position="44"/>
        <end position="134"/>
    </location>
</feature>
<evidence type="ECO:0000256" key="1">
    <source>
        <dbReference type="ARBA" id="ARBA00004571"/>
    </source>
</evidence>
<evidence type="ECO:0000256" key="7">
    <source>
        <dbReference type="ARBA" id="ARBA00022729"/>
    </source>
</evidence>
<proteinExistence type="inferred from homology"/>
<evidence type="ECO:0000313" key="18">
    <source>
        <dbReference type="EMBL" id="SDM13073.1"/>
    </source>
</evidence>
<dbReference type="Proteomes" id="UP000199226">
    <property type="component" value="Unassembled WGS sequence"/>
</dbReference>
<dbReference type="InterPro" id="IPR049712">
    <property type="entry name" value="Poly_export"/>
</dbReference>
<keyword evidence="12" id="KW-0564">Palmitate</keyword>
<dbReference type="OrthoDB" id="662756at2"/>
<dbReference type="GO" id="GO:0015288">
    <property type="term" value="F:porin activity"/>
    <property type="evidence" value="ECO:0007669"/>
    <property type="project" value="UniProtKB-KW"/>
</dbReference>
<evidence type="ECO:0000256" key="13">
    <source>
        <dbReference type="ARBA" id="ARBA00023237"/>
    </source>
</evidence>
<dbReference type="GO" id="GO:0015159">
    <property type="term" value="F:polysaccharide transmembrane transporter activity"/>
    <property type="evidence" value="ECO:0007669"/>
    <property type="project" value="InterPro"/>
</dbReference>
<dbReference type="RefSeq" id="WP_090702170.1">
    <property type="nucleotide sequence ID" value="NZ_FNHH01000006.1"/>
</dbReference>
<keyword evidence="8" id="KW-0625">Polysaccharide transport</keyword>
<dbReference type="AlphaFoldDB" id="A0A1G9QQ16"/>
<keyword evidence="4" id="KW-1134">Transmembrane beta strand</keyword>
<protein>
    <submittedName>
        <fullName evidence="18">Polysaccharide export outer membrane protein</fullName>
    </submittedName>
</protein>
<comment type="subcellular location">
    <subcellularLocation>
        <location evidence="1">Cell outer membrane</location>
        <topology evidence="1">Multi-pass membrane protein</topology>
    </subcellularLocation>
</comment>